<dbReference type="RefSeq" id="WP_179445972.1">
    <property type="nucleotide sequence ID" value="NZ_JACBZS010000001.1"/>
</dbReference>
<comment type="caution">
    <text evidence="2">The sequence shown here is derived from an EMBL/GenBank/DDBJ whole genome shotgun (WGS) entry which is preliminary data.</text>
</comment>
<organism evidence="2 3">
    <name type="scientific">Naumannella cuiyingiana</name>
    <dbReference type="NCBI Taxonomy" id="1347891"/>
    <lineage>
        <taxon>Bacteria</taxon>
        <taxon>Bacillati</taxon>
        <taxon>Actinomycetota</taxon>
        <taxon>Actinomycetes</taxon>
        <taxon>Propionibacteriales</taxon>
        <taxon>Propionibacteriaceae</taxon>
        <taxon>Naumannella</taxon>
    </lineage>
</organism>
<dbReference type="AlphaFoldDB" id="A0A7Z0DB56"/>
<dbReference type="EMBL" id="JACBZS010000001">
    <property type="protein sequence ID" value="NYI72248.1"/>
    <property type="molecule type" value="Genomic_DNA"/>
</dbReference>
<gene>
    <name evidence="2" type="ORF">GGQ54_002808</name>
</gene>
<accession>A0A7Z0DB56</accession>
<dbReference type="SUPFAM" id="SSF56281">
    <property type="entry name" value="Metallo-hydrolase/oxidoreductase"/>
    <property type="match status" value="1"/>
</dbReference>
<sequence length="269" mass="28680">MTISCRTCAVEYAEPLPDVCPICADERQYVPATGQAWTTGEELRAAGTRIAVADHGGYWGLTAEPQVGIGQTAMLVPTPDGALLWDPPGYLDDASVAFAREHGVRWIAASHPHMFGAQLDWSAALGDATVLVNAADAGWLGRRGPAIEEWSGELRLADELVLRQLGGHFPGSAVAHWAAGQGGAGVLFAGDTIAPNPDRRTVTFMRSFPNRLPLSAAVVERIAARVADLRYDTIWHNFGGAVSGGADRAVQESAQRYAAWVRGDHDDLT</sequence>
<keyword evidence="3" id="KW-1185">Reference proteome</keyword>
<reference evidence="2 3" key="1">
    <citation type="submission" date="2020-07" db="EMBL/GenBank/DDBJ databases">
        <title>Sequencing the genomes of 1000 actinobacteria strains.</title>
        <authorList>
            <person name="Klenk H.-P."/>
        </authorList>
    </citation>
    <scope>NUCLEOTIDE SEQUENCE [LARGE SCALE GENOMIC DNA]</scope>
    <source>
        <strain evidence="2 3">DSM 103164</strain>
    </source>
</reference>
<name>A0A7Z0DB56_9ACTN</name>
<evidence type="ECO:0000313" key="2">
    <source>
        <dbReference type="EMBL" id="NYI72248.1"/>
    </source>
</evidence>
<dbReference type="InterPro" id="IPR001279">
    <property type="entry name" value="Metallo-B-lactamas"/>
</dbReference>
<evidence type="ECO:0000313" key="3">
    <source>
        <dbReference type="Proteomes" id="UP000527616"/>
    </source>
</evidence>
<dbReference type="PANTHER" id="PTHR36839:SF1">
    <property type="entry name" value="METALLO-BETA-LACTAMASE FAMILY PROTEIN (AFU_ORTHOLOGUE AFUA_5G12770)"/>
    <property type="match status" value="1"/>
</dbReference>
<dbReference type="InterPro" id="IPR036866">
    <property type="entry name" value="RibonucZ/Hydroxyglut_hydro"/>
</dbReference>
<dbReference type="SMART" id="SM00849">
    <property type="entry name" value="Lactamase_B"/>
    <property type="match status" value="1"/>
</dbReference>
<proteinExistence type="predicted"/>
<feature type="domain" description="Metallo-beta-lactamase" evidence="1">
    <location>
        <begin position="70"/>
        <end position="238"/>
    </location>
</feature>
<protein>
    <recommendedName>
        <fullName evidence="1">Metallo-beta-lactamase domain-containing protein</fullName>
    </recommendedName>
</protein>
<evidence type="ECO:0000259" key="1">
    <source>
        <dbReference type="SMART" id="SM00849"/>
    </source>
</evidence>
<dbReference type="Proteomes" id="UP000527616">
    <property type="component" value="Unassembled WGS sequence"/>
</dbReference>
<dbReference type="Gene3D" id="3.60.15.10">
    <property type="entry name" value="Ribonuclease Z/Hydroxyacylglutathione hydrolase-like"/>
    <property type="match status" value="1"/>
</dbReference>
<dbReference type="PANTHER" id="PTHR36839">
    <property type="entry name" value="METALLO-BETA-LACTAMASE FAMILY PROTEIN (AFU_ORTHOLOGUE AFUA_5G12770)"/>
    <property type="match status" value="1"/>
</dbReference>